<evidence type="ECO:0000313" key="8">
    <source>
        <dbReference type="Proteomes" id="UP001218188"/>
    </source>
</evidence>
<keyword evidence="5 6" id="KW-0408">Iron</keyword>
<evidence type="ECO:0000313" key="7">
    <source>
        <dbReference type="EMBL" id="KAJ7015951.1"/>
    </source>
</evidence>
<dbReference type="CDD" id="cd11041">
    <property type="entry name" value="CYP503A1-like"/>
    <property type="match status" value="1"/>
</dbReference>
<keyword evidence="3 6" id="KW-0479">Metal-binding</keyword>
<keyword evidence="6" id="KW-0503">Monooxygenase</keyword>
<gene>
    <name evidence="7" type="ORF">C8F04DRAFT_1168262</name>
</gene>
<dbReference type="Pfam" id="PF00067">
    <property type="entry name" value="p450"/>
    <property type="match status" value="1"/>
</dbReference>
<evidence type="ECO:0000256" key="4">
    <source>
        <dbReference type="ARBA" id="ARBA00023002"/>
    </source>
</evidence>
<reference evidence="7" key="1">
    <citation type="submission" date="2023-03" db="EMBL/GenBank/DDBJ databases">
        <title>Massive genome expansion in bonnet fungi (Mycena s.s.) driven by repeated elements and novel gene families across ecological guilds.</title>
        <authorList>
            <consortium name="Lawrence Berkeley National Laboratory"/>
            <person name="Harder C.B."/>
            <person name="Miyauchi S."/>
            <person name="Viragh M."/>
            <person name="Kuo A."/>
            <person name="Thoen E."/>
            <person name="Andreopoulos B."/>
            <person name="Lu D."/>
            <person name="Skrede I."/>
            <person name="Drula E."/>
            <person name="Henrissat B."/>
            <person name="Morin E."/>
            <person name="Kohler A."/>
            <person name="Barry K."/>
            <person name="LaButti K."/>
            <person name="Morin E."/>
            <person name="Salamov A."/>
            <person name="Lipzen A."/>
            <person name="Mereny Z."/>
            <person name="Hegedus B."/>
            <person name="Baldrian P."/>
            <person name="Stursova M."/>
            <person name="Weitz H."/>
            <person name="Taylor A."/>
            <person name="Grigoriev I.V."/>
            <person name="Nagy L.G."/>
            <person name="Martin F."/>
            <person name="Kauserud H."/>
        </authorList>
    </citation>
    <scope>NUCLEOTIDE SEQUENCE</scope>
    <source>
        <strain evidence="7">CBHHK200</strain>
    </source>
</reference>
<comment type="cofactor">
    <cofactor evidence="1">
        <name>heme</name>
        <dbReference type="ChEBI" id="CHEBI:30413"/>
    </cofactor>
</comment>
<evidence type="ECO:0000256" key="3">
    <source>
        <dbReference type="ARBA" id="ARBA00022723"/>
    </source>
</evidence>
<dbReference type="PANTHER" id="PTHR46206">
    <property type="entry name" value="CYTOCHROME P450"/>
    <property type="match status" value="1"/>
</dbReference>
<comment type="caution">
    <text evidence="7">The sequence shown here is derived from an EMBL/GenBank/DDBJ whole genome shotgun (WGS) entry which is preliminary data.</text>
</comment>
<evidence type="ECO:0000256" key="2">
    <source>
        <dbReference type="ARBA" id="ARBA00010617"/>
    </source>
</evidence>
<proteinExistence type="inferred from homology"/>
<protein>
    <submittedName>
        <fullName evidence="7">Cytochrome P450</fullName>
    </submittedName>
</protein>
<dbReference type="AlphaFoldDB" id="A0AAD6WLT2"/>
<keyword evidence="8" id="KW-1185">Reference proteome</keyword>
<dbReference type="InterPro" id="IPR036396">
    <property type="entry name" value="Cyt_P450_sf"/>
</dbReference>
<dbReference type="GO" id="GO:0020037">
    <property type="term" value="F:heme binding"/>
    <property type="evidence" value="ECO:0007669"/>
    <property type="project" value="InterPro"/>
</dbReference>
<comment type="similarity">
    <text evidence="2 6">Belongs to the cytochrome P450 family.</text>
</comment>
<dbReference type="SUPFAM" id="SSF48264">
    <property type="entry name" value="Cytochrome P450"/>
    <property type="match status" value="1"/>
</dbReference>
<name>A0AAD6WLT2_9AGAR</name>
<dbReference type="Proteomes" id="UP001218188">
    <property type="component" value="Unassembled WGS sequence"/>
</dbReference>
<sequence>MESAPLLAAALGVALLVSYIWQRPKHLIPALAGSENPISYYIGAFQFFLHGLDIVQHGYTEHREGVFRVPRLLRWDYLANGPKHTAEMAAASDDVLSFQYGAEDILQADYTMGLEVTKNPYHQHTIRSSLTRNIARFLPQLHDELVCAFDDVIALPGNDWEEINVLPNMMQVVARLTARIFVGLPLCRNQEYLNLSISYTVSVFGRAQIIAMFPSFLKPIFGRLLSSRRSSMRVAMKTIGPVIQERLAKVDEFGPNWEDKPNDLISWLVDDAQGEERTAPAIALRILATNTAAIHTSSMTITTALYDLTTYPEHIVPMREEAERVIRAQGWTKSAVNNLRVHGSGPFSMTRKVVAENGFTFSNGTFIPHGILPEPYYENPEVFDGFRFAREREMRTVKDGTEGGAFKHHMISTGPDHLVFGHGKHACPGLRVCGRLTLSLAIIIGPDPKGKILIRKRRGVRRGYRSFCVC</sequence>
<dbReference type="EMBL" id="JARJCM010000690">
    <property type="protein sequence ID" value="KAJ7015951.1"/>
    <property type="molecule type" value="Genomic_DNA"/>
</dbReference>
<dbReference type="InterPro" id="IPR001128">
    <property type="entry name" value="Cyt_P450"/>
</dbReference>
<dbReference type="GO" id="GO:0004497">
    <property type="term" value="F:monooxygenase activity"/>
    <property type="evidence" value="ECO:0007669"/>
    <property type="project" value="UniProtKB-KW"/>
</dbReference>
<evidence type="ECO:0000256" key="5">
    <source>
        <dbReference type="ARBA" id="ARBA00023004"/>
    </source>
</evidence>
<dbReference type="InterPro" id="IPR017972">
    <property type="entry name" value="Cyt_P450_CS"/>
</dbReference>
<keyword evidence="4 6" id="KW-0560">Oxidoreductase</keyword>
<dbReference type="Gene3D" id="1.10.630.10">
    <property type="entry name" value="Cytochrome P450"/>
    <property type="match status" value="1"/>
</dbReference>
<dbReference type="PROSITE" id="PS00086">
    <property type="entry name" value="CYTOCHROME_P450"/>
    <property type="match status" value="1"/>
</dbReference>
<accession>A0AAD6WLT2</accession>
<dbReference type="GO" id="GO:0005506">
    <property type="term" value="F:iron ion binding"/>
    <property type="evidence" value="ECO:0007669"/>
    <property type="project" value="InterPro"/>
</dbReference>
<organism evidence="7 8">
    <name type="scientific">Mycena alexandri</name>
    <dbReference type="NCBI Taxonomy" id="1745969"/>
    <lineage>
        <taxon>Eukaryota</taxon>
        <taxon>Fungi</taxon>
        <taxon>Dikarya</taxon>
        <taxon>Basidiomycota</taxon>
        <taxon>Agaricomycotina</taxon>
        <taxon>Agaricomycetes</taxon>
        <taxon>Agaricomycetidae</taxon>
        <taxon>Agaricales</taxon>
        <taxon>Marasmiineae</taxon>
        <taxon>Mycenaceae</taxon>
        <taxon>Mycena</taxon>
    </lineage>
</organism>
<keyword evidence="6" id="KW-0349">Heme</keyword>
<evidence type="ECO:0000256" key="6">
    <source>
        <dbReference type="RuleBase" id="RU000461"/>
    </source>
</evidence>
<evidence type="ECO:0000256" key="1">
    <source>
        <dbReference type="ARBA" id="ARBA00001971"/>
    </source>
</evidence>
<dbReference type="GO" id="GO:0016705">
    <property type="term" value="F:oxidoreductase activity, acting on paired donors, with incorporation or reduction of molecular oxygen"/>
    <property type="evidence" value="ECO:0007669"/>
    <property type="project" value="InterPro"/>
</dbReference>